<evidence type="ECO:0000313" key="3">
    <source>
        <dbReference type="Proteomes" id="UP000526501"/>
    </source>
</evidence>
<dbReference type="EMBL" id="JACHVC010000009">
    <property type="protein sequence ID" value="MBC2606300.1"/>
    <property type="molecule type" value="Genomic_DNA"/>
</dbReference>
<keyword evidence="1" id="KW-1133">Transmembrane helix</keyword>
<evidence type="ECO:0000256" key="1">
    <source>
        <dbReference type="SAM" id="Phobius"/>
    </source>
</evidence>
<protein>
    <recommendedName>
        <fullName evidence="4">YcxB-like protein</fullName>
    </recommendedName>
</protein>
<sequence>MNNKRFKFENTHRFTEEEYFDLFYVIPKKRHPIFRIAVGALAILCFFSPYTIAVGLALFGFLTLDLFTNKIRNTSFGHTYRESKILKEQVTYGVSESALWMHGTGFEARIAWSMIRHWELADRWLYVTCANMPTFYFEVEKLRESGVLDEVVALCDKFAIPYKSRAMKELSNQAVHTTPASAPR</sequence>
<accession>A0A7X1B8G3</accession>
<dbReference type="RefSeq" id="WP_185660189.1">
    <property type="nucleotide sequence ID" value="NZ_CAWPOO010000009.1"/>
</dbReference>
<proteinExistence type="predicted"/>
<organism evidence="2 3">
    <name type="scientific">Pelagicoccus albus</name>
    <dbReference type="NCBI Taxonomy" id="415222"/>
    <lineage>
        <taxon>Bacteria</taxon>
        <taxon>Pseudomonadati</taxon>
        <taxon>Verrucomicrobiota</taxon>
        <taxon>Opitutia</taxon>
        <taxon>Puniceicoccales</taxon>
        <taxon>Pelagicoccaceae</taxon>
        <taxon>Pelagicoccus</taxon>
    </lineage>
</organism>
<feature type="transmembrane region" description="Helical" evidence="1">
    <location>
        <begin position="36"/>
        <end position="62"/>
    </location>
</feature>
<keyword evidence="3" id="KW-1185">Reference proteome</keyword>
<name>A0A7X1B8G3_9BACT</name>
<gene>
    <name evidence="2" type="ORF">H5P27_09590</name>
</gene>
<evidence type="ECO:0000313" key="2">
    <source>
        <dbReference type="EMBL" id="MBC2606300.1"/>
    </source>
</evidence>
<keyword evidence="1" id="KW-0472">Membrane</keyword>
<evidence type="ECO:0008006" key="4">
    <source>
        <dbReference type="Google" id="ProtNLM"/>
    </source>
</evidence>
<reference evidence="2 3" key="1">
    <citation type="submission" date="2020-07" db="EMBL/GenBank/DDBJ databases">
        <authorList>
            <person name="Feng X."/>
        </authorList>
    </citation>
    <scope>NUCLEOTIDE SEQUENCE [LARGE SCALE GENOMIC DNA]</scope>
    <source>
        <strain evidence="2 3">JCM23202</strain>
    </source>
</reference>
<dbReference type="AlphaFoldDB" id="A0A7X1B8G3"/>
<dbReference type="Proteomes" id="UP000526501">
    <property type="component" value="Unassembled WGS sequence"/>
</dbReference>
<keyword evidence="1" id="KW-0812">Transmembrane</keyword>
<comment type="caution">
    <text evidence="2">The sequence shown here is derived from an EMBL/GenBank/DDBJ whole genome shotgun (WGS) entry which is preliminary data.</text>
</comment>